<proteinExistence type="predicted"/>
<sequence length="86" mass="10302">MHRRIIYRPSIACISYRKLYRQIRRRRMLSTVDPSLFSNAVKGNETCDHWWKAETDGMRGDEGEYEEKEQILTLVPSDRLRSYPHS</sequence>
<dbReference type="EMBL" id="OZ034830">
    <property type="protein sequence ID" value="CAL1687611.1"/>
    <property type="molecule type" value="Genomic_DNA"/>
</dbReference>
<evidence type="ECO:0000313" key="1">
    <source>
        <dbReference type="EMBL" id="CAL1687611.1"/>
    </source>
</evidence>
<name>A0AAV2P780_9HYME</name>
<gene>
    <name evidence="1" type="ORF">LPLAT_LOCUS12787</name>
</gene>
<accession>A0AAV2P780</accession>
<keyword evidence="2" id="KW-1185">Reference proteome</keyword>
<protein>
    <submittedName>
        <fullName evidence="1">Uncharacterized protein</fullName>
    </submittedName>
</protein>
<dbReference type="Proteomes" id="UP001497644">
    <property type="component" value="Chromosome 7"/>
</dbReference>
<evidence type="ECO:0000313" key="2">
    <source>
        <dbReference type="Proteomes" id="UP001497644"/>
    </source>
</evidence>
<reference evidence="1" key="1">
    <citation type="submission" date="2024-04" db="EMBL/GenBank/DDBJ databases">
        <authorList>
            <consortium name="Molecular Ecology Group"/>
        </authorList>
    </citation>
    <scope>NUCLEOTIDE SEQUENCE</scope>
</reference>
<dbReference type="AlphaFoldDB" id="A0AAV2P780"/>
<organism evidence="1 2">
    <name type="scientific">Lasius platythorax</name>
    <dbReference type="NCBI Taxonomy" id="488582"/>
    <lineage>
        <taxon>Eukaryota</taxon>
        <taxon>Metazoa</taxon>
        <taxon>Ecdysozoa</taxon>
        <taxon>Arthropoda</taxon>
        <taxon>Hexapoda</taxon>
        <taxon>Insecta</taxon>
        <taxon>Pterygota</taxon>
        <taxon>Neoptera</taxon>
        <taxon>Endopterygota</taxon>
        <taxon>Hymenoptera</taxon>
        <taxon>Apocrita</taxon>
        <taxon>Aculeata</taxon>
        <taxon>Formicoidea</taxon>
        <taxon>Formicidae</taxon>
        <taxon>Formicinae</taxon>
        <taxon>Lasius</taxon>
        <taxon>Lasius</taxon>
    </lineage>
</organism>